<dbReference type="EMBL" id="CAFBLP010000070">
    <property type="protein sequence ID" value="CAB4886537.1"/>
    <property type="molecule type" value="Genomic_DNA"/>
</dbReference>
<dbReference type="SUPFAM" id="SSF51338">
    <property type="entry name" value="Composite domain of metallo-dependent hydrolases"/>
    <property type="match status" value="1"/>
</dbReference>
<dbReference type="InterPro" id="IPR013108">
    <property type="entry name" value="Amidohydro_3"/>
</dbReference>
<accession>A0A6J7ESU5</accession>
<gene>
    <name evidence="2" type="ORF">UFOPK3376_02324</name>
</gene>
<dbReference type="SUPFAM" id="SSF51556">
    <property type="entry name" value="Metallo-dependent hydrolases"/>
    <property type="match status" value="1"/>
</dbReference>
<dbReference type="GO" id="GO:0016812">
    <property type="term" value="F:hydrolase activity, acting on carbon-nitrogen (but not peptide) bonds, in cyclic amides"/>
    <property type="evidence" value="ECO:0007669"/>
    <property type="project" value="TreeGrafter"/>
</dbReference>
<dbReference type="AlphaFoldDB" id="A0A6J7ESU5"/>
<evidence type="ECO:0000313" key="2">
    <source>
        <dbReference type="EMBL" id="CAB4886537.1"/>
    </source>
</evidence>
<feature type="domain" description="Amidohydrolase 3" evidence="1">
    <location>
        <begin position="43"/>
        <end position="546"/>
    </location>
</feature>
<dbReference type="InterPro" id="IPR011059">
    <property type="entry name" value="Metal-dep_hydrolase_composite"/>
</dbReference>
<protein>
    <submittedName>
        <fullName evidence="2">Unannotated protein</fullName>
    </submittedName>
</protein>
<sequence>MHDLVIRGGKVVDGTGAAAVIADVAVTDGIVTEVGQVAGSGRREVDATGLAVLPGWVDIHTHYDGQVTWDPQVTPSSWHGVTTVVMGNCGVGFAPVRADGHDFLIELMEGVEDIPGTALHEGMDWTWESFPEYLDALEGTERVLDIAAQVPHAALRAYVLGERAHEDATADEIAEMARLTCEALEAGAVGFSTSRTMLHRSRHGLVPGTHAPIDELMALGDAVGAAGHGVFQLIDDGSPVGEVGHWMAEIARRTGATVTYSLAQTAADPLAYRAALDAAAAAAADGLTIVPQVPCRPTGMMFGIQSSLHPFITHPTYRRLSTLPLGERVEQLRRPDVRAALLAEEPATASPVARYLMSRWSRIFPLGDPPDYEPAPETSVAAVAEREGRRPEEVVLDWMLERDGTAFLFAPLASYEDTNHDAIREMMLHPNAVLGLSDGGAHCGLICDVSMPTSLLTHWVRDRERGPLITLEQAVHLQTGRTAAVYGFTDRGTLQPGKRADINLVDLDNLTLHAPEMIFDLPANGRRLVQRVDGYRATFVAGVQTYADGVATGATPGRLVRFGAR</sequence>
<dbReference type="Pfam" id="PF07969">
    <property type="entry name" value="Amidohydro_3"/>
    <property type="match status" value="1"/>
</dbReference>
<dbReference type="PANTHER" id="PTHR11647">
    <property type="entry name" value="HYDRANTOINASE/DIHYDROPYRIMIDINASE FAMILY MEMBER"/>
    <property type="match status" value="1"/>
</dbReference>
<dbReference type="InterPro" id="IPR050378">
    <property type="entry name" value="Metallo-dep_Hydrolases_sf"/>
</dbReference>
<organism evidence="2">
    <name type="scientific">freshwater metagenome</name>
    <dbReference type="NCBI Taxonomy" id="449393"/>
    <lineage>
        <taxon>unclassified sequences</taxon>
        <taxon>metagenomes</taxon>
        <taxon>ecological metagenomes</taxon>
    </lineage>
</organism>
<dbReference type="PANTHER" id="PTHR11647:SF1">
    <property type="entry name" value="COLLAPSIN RESPONSE MEDIATOR PROTEIN"/>
    <property type="match status" value="1"/>
</dbReference>
<evidence type="ECO:0000259" key="1">
    <source>
        <dbReference type="Pfam" id="PF07969"/>
    </source>
</evidence>
<dbReference type="Gene3D" id="2.30.40.10">
    <property type="entry name" value="Urease, subunit C, domain 1"/>
    <property type="match status" value="1"/>
</dbReference>
<reference evidence="2" key="1">
    <citation type="submission" date="2020-05" db="EMBL/GenBank/DDBJ databases">
        <authorList>
            <person name="Chiriac C."/>
            <person name="Salcher M."/>
            <person name="Ghai R."/>
            <person name="Kavagutti S V."/>
        </authorList>
    </citation>
    <scope>NUCLEOTIDE SEQUENCE</scope>
</reference>
<dbReference type="Gene3D" id="3.20.20.140">
    <property type="entry name" value="Metal-dependent hydrolases"/>
    <property type="match status" value="2"/>
</dbReference>
<dbReference type="InterPro" id="IPR032466">
    <property type="entry name" value="Metal_Hydrolase"/>
</dbReference>
<proteinExistence type="predicted"/>
<dbReference type="GO" id="GO:0005829">
    <property type="term" value="C:cytosol"/>
    <property type="evidence" value="ECO:0007669"/>
    <property type="project" value="TreeGrafter"/>
</dbReference>
<name>A0A6J7ESU5_9ZZZZ</name>